<dbReference type="PANTHER" id="PTHR24637:SF421">
    <property type="entry name" value="CUTICLE COLLAGEN DPY-2"/>
    <property type="match status" value="1"/>
</dbReference>
<keyword evidence="2" id="KW-1133">Transmembrane helix</keyword>
<accession>A0A2B4RM30</accession>
<dbReference type="EMBL" id="LSMT01000465">
    <property type="protein sequence ID" value="PFX17560.1"/>
    <property type="molecule type" value="Genomic_DNA"/>
</dbReference>
<keyword evidence="4" id="KW-1185">Reference proteome</keyword>
<keyword evidence="2" id="KW-0472">Membrane</keyword>
<dbReference type="OrthoDB" id="5987827at2759"/>
<evidence type="ECO:0000256" key="1">
    <source>
        <dbReference type="SAM" id="MobiDB-lite"/>
    </source>
</evidence>
<evidence type="ECO:0000256" key="2">
    <source>
        <dbReference type="SAM" id="Phobius"/>
    </source>
</evidence>
<dbReference type="AlphaFoldDB" id="A0A2B4RM30"/>
<evidence type="ECO:0000313" key="3">
    <source>
        <dbReference type="EMBL" id="PFX17560.1"/>
    </source>
</evidence>
<comment type="caution">
    <text evidence="3">The sequence shown here is derived from an EMBL/GenBank/DDBJ whole genome shotgun (WGS) entry which is preliminary data.</text>
</comment>
<dbReference type="Proteomes" id="UP000225706">
    <property type="component" value="Unassembled WGS sequence"/>
</dbReference>
<proteinExistence type="predicted"/>
<feature type="compositionally biased region" description="Polar residues" evidence="1">
    <location>
        <begin position="217"/>
        <end position="226"/>
    </location>
</feature>
<sequence length="328" mass="35412">MYIERAENDYGSHTALAPAQENYYSTIRKGKDFLNITALTMSSSSLYGPADNSKSRAEDFRLEPMYIDVLERSTPKKSSRKIKCFVAWMIMLTLMSLASMAFTGFIFYNSIISNGKARPHDESSKTHTNGETFPAGVKPSRSPLQDEVMDKISLLSRNVTFLLKKLETISKIPGPIGPQGSTGPQGPRGFNGTNGRNGARGVPGSPGLPGKPGSNGTRGFNGTRGPQGSPGVSGLPGPRGDGNLSSCVHKKKEVNGSPGNHSIYDVDARDVVGKKIISAVCSSNDALNYVLSSNEISEGYFYQCRCTGSRNTGVKIMTCRIDYWICDL</sequence>
<keyword evidence="2" id="KW-0812">Transmembrane</keyword>
<feature type="region of interest" description="Disordered" evidence="1">
    <location>
        <begin position="117"/>
        <end position="143"/>
    </location>
</feature>
<reference evidence="4" key="1">
    <citation type="journal article" date="2017" name="bioRxiv">
        <title>Comparative analysis of the genomes of Stylophora pistillata and Acropora digitifera provides evidence for extensive differences between species of corals.</title>
        <authorList>
            <person name="Voolstra C.R."/>
            <person name="Li Y."/>
            <person name="Liew Y.J."/>
            <person name="Baumgarten S."/>
            <person name="Zoccola D."/>
            <person name="Flot J.-F."/>
            <person name="Tambutte S."/>
            <person name="Allemand D."/>
            <person name="Aranda M."/>
        </authorList>
    </citation>
    <scope>NUCLEOTIDE SEQUENCE [LARGE SCALE GENOMIC DNA]</scope>
</reference>
<evidence type="ECO:0000313" key="4">
    <source>
        <dbReference type="Proteomes" id="UP000225706"/>
    </source>
</evidence>
<gene>
    <name evidence="3" type="primary">OTOL1</name>
    <name evidence="3" type="ORF">AWC38_SpisGene18117</name>
</gene>
<feature type="region of interest" description="Disordered" evidence="1">
    <location>
        <begin position="172"/>
        <end position="260"/>
    </location>
</feature>
<feature type="transmembrane region" description="Helical" evidence="2">
    <location>
        <begin position="85"/>
        <end position="108"/>
    </location>
</feature>
<protein>
    <submittedName>
        <fullName evidence="3">Otolin-1</fullName>
    </submittedName>
</protein>
<dbReference type="Pfam" id="PF01391">
    <property type="entry name" value="Collagen"/>
    <property type="match status" value="1"/>
</dbReference>
<organism evidence="3 4">
    <name type="scientific">Stylophora pistillata</name>
    <name type="common">Smooth cauliflower coral</name>
    <dbReference type="NCBI Taxonomy" id="50429"/>
    <lineage>
        <taxon>Eukaryota</taxon>
        <taxon>Metazoa</taxon>
        <taxon>Cnidaria</taxon>
        <taxon>Anthozoa</taxon>
        <taxon>Hexacorallia</taxon>
        <taxon>Scleractinia</taxon>
        <taxon>Astrocoeniina</taxon>
        <taxon>Pocilloporidae</taxon>
        <taxon>Stylophora</taxon>
    </lineage>
</organism>
<dbReference type="InterPro" id="IPR008160">
    <property type="entry name" value="Collagen"/>
</dbReference>
<dbReference type="STRING" id="50429.A0A2B4RM30"/>
<dbReference type="PANTHER" id="PTHR24637">
    <property type="entry name" value="COLLAGEN"/>
    <property type="match status" value="1"/>
</dbReference>
<name>A0A2B4RM30_STYPI</name>